<dbReference type="OrthoDB" id="5296at2759"/>
<dbReference type="Pfam" id="PF09797">
    <property type="entry name" value="NatB_MDM20"/>
    <property type="match status" value="1"/>
</dbReference>
<reference evidence="3 5" key="2">
    <citation type="submission" date="2023-09" db="EMBL/GenBank/DDBJ databases">
        <title>Complete-Gapless Cercospora beticola genome.</title>
        <authorList>
            <person name="Wyatt N.A."/>
            <person name="Spanner R.E."/>
            <person name="Bolton M.D."/>
        </authorList>
    </citation>
    <scope>NUCLEOTIDE SEQUENCE [LARGE SCALE GENOMIC DNA]</scope>
    <source>
        <strain evidence="3">Cb09-40</strain>
    </source>
</reference>
<reference evidence="2 4" key="1">
    <citation type="submission" date="2015-10" db="EMBL/GenBank/DDBJ databases">
        <title>The cercosporin biosynthetic gene cluster was horizontally transferred to several fungal lineages and shown to be expanded in Cercospora beticola based on microsynteny with recipient genomes.</title>
        <authorList>
            <person name="De Jonge R."/>
            <person name="Ebert M.K."/>
            <person name="Suttle J.C."/>
            <person name="Jurick Ii W.M."/>
            <person name="Secor G.A."/>
            <person name="Thomma B.P."/>
            <person name="Van De Peer Y."/>
            <person name="Bolton M.D."/>
        </authorList>
    </citation>
    <scope>NUCLEOTIDE SEQUENCE [LARGE SCALE GENOMIC DNA]</scope>
    <source>
        <strain evidence="2 4">09-40</strain>
    </source>
</reference>
<name>A0A2G5HE96_CERBT</name>
<evidence type="ECO:0000313" key="2">
    <source>
        <dbReference type="EMBL" id="PIA90552.1"/>
    </source>
</evidence>
<dbReference type="AlphaFoldDB" id="A0A2G5HE96"/>
<protein>
    <recommendedName>
        <fullName evidence="6">N-alpha-acetyltransferase 25, NatB auxiliary subunit</fullName>
    </recommendedName>
</protein>
<accession>A0A2G5HE96</accession>
<gene>
    <name evidence="2" type="ORF">CB0940_11421</name>
    <name evidence="3" type="ORF">RHO25_012939</name>
</gene>
<dbReference type="Proteomes" id="UP001302367">
    <property type="component" value="Chromosome 9"/>
</dbReference>
<evidence type="ECO:0008006" key="6">
    <source>
        <dbReference type="Google" id="ProtNLM"/>
    </source>
</evidence>
<keyword evidence="5" id="KW-1185">Reference proteome</keyword>
<evidence type="ECO:0000313" key="4">
    <source>
        <dbReference type="Proteomes" id="UP000230605"/>
    </source>
</evidence>
<dbReference type="Proteomes" id="UP000230605">
    <property type="component" value="Chromosome 9"/>
</dbReference>
<dbReference type="EMBL" id="CP134192">
    <property type="protein sequence ID" value="WPB08273.1"/>
    <property type="molecule type" value="Genomic_DNA"/>
</dbReference>
<dbReference type="EMBL" id="LKMD01000107">
    <property type="protein sequence ID" value="PIA90552.1"/>
    <property type="molecule type" value="Genomic_DNA"/>
</dbReference>
<evidence type="ECO:0000313" key="5">
    <source>
        <dbReference type="Proteomes" id="UP001302367"/>
    </source>
</evidence>
<evidence type="ECO:0000256" key="1">
    <source>
        <dbReference type="SAM" id="MobiDB-lite"/>
    </source>
</evidence>
<dbReference type="InterPro" id="IPR019183">
    <property type="entry name" value="NAA25_NatB_aux_su"/>
</dbReference>
<proteinExistence type="predicted"/>
<organism evidence="2 4">
    <name type="scientific">Cercospora beticola</name>
    <name type="common">Sugarbeet leaf spot fungus</name>
    <dbReference type="NCBI Taxonomy" id="122368"/>
    <lineage>
        <taxon>Eukaryota</taxon>
        <taxon>Fungi</taxon>
        <taxon>Dikarya</taxon>
        <taxon>Ascomycota</taxon>
        <taxon>Pezizomycotina</taxon>
        <taxon>Dothideomycetes</taxon>
        <taxon>Dothideomycetidae</taxon>
        <taxon>Mycosphaerellales</taxon>
        <taxon>Mycosphaerellaceae</taxon>
        <taxon>Cercospora</taxon>
    </lineage>
</organism>
<evidence type="ECO:0000313" key="3">
    <source>
        <dbReference type="EMBL" id="WPB08273.1"/>
    </source>
</evidence>
<sequence>MARYPTYEEYAKNGKFKEGIARCDQLLSKNPIDVSLLITKLQLLCTSQPSSPQGPRILDQLVATQPAIQDLNELVSIEIAVIDTFKNTYPQPLTAGPTIAKLWENAFKANTNVTYRFELLTVRYQRAIYDNRIQDVQQTLIQLKQFQPKNRSIYMAHAAYTQLLSKSKDDLQSKLALGLARKAVSENFDADSSLDCRVAGQIFAIQGSEKDLESIRDRQAFRESKQVYEALQLHRQSTNVSVQKPAGPDPEKQSSREWLEATSESLKSQLKKIVDEDAAASVLNAFVIDAIRLFHTATTKLDLGHRKRAAADPCFLAVSGLVKLYADSANDTYLLQSIFLAEQLLTFEPHVHEARLILVYLYMRLGLGSEAMRLFDSLSIKEVQFDTVGHTLFTRISTTHPFRTQLPSGDYFEPHERTNKALQVPPRHENKLFETEAAVLEHNQTGMIFELNGLREEIRHSFMRRVTLLEHRRTARLSGKGYGKGTSEIGPRVLDAWTNLKDNRDFNAAFDFGYGAERALYATSSSSIEAFPKRTWLLYNLAADQAWSVASKQIPLLLDTDTKKLSDTLQTALESQSELTPAETLSAYLILSTLPVLSSIKSSDPQPPSSEALKSISAQLQRLNIETLCSNPSSLTQGLQAHCTYLDTLIILLQTCKLAAETPSLFTDEFKAIRDAAMKGVRDLQEHATEVASSFSGKANVRFEELISGGDDEVQKVLLELFGKEKLDVLAPKLRESAREGWMGVGKVVLPAATRS</sequence>
<feature type="region of interest" description="Disordered" evidence="1">
    <location>
        <begin position="238"/>
        <end position="257"/>
    </location>
</feature>